<dbReference type="PROSITE" id="PS52050">
    <property type="entry name" value="WYL"/>
    <property type="match status" value="1"/>
</dbReference>
<dbReference type="EMBL" id="UINC01005092">
    <property type="protein sequence ID" value="SVA19004.1"/>
    <property type="molecule type" value="Genomic_DNA"/>
</dbReference>
<evidence type="ECO:0008006" key="5">
    <source>
        <dbReference type="Google" id="ProtNLM"/>
    </source>
</evidence>
<dbReference type="PANTHER" id="PTHR34580">
    <property type="match status" value="1"/>
</dbReference>
<sequence>VVEQDGPLIDEVAARFDYDREELLDDLEKILFFVGIYPFTPDCLIEVWLTEDRVWIRYADWFRRPLRLSMSEVATLLAAGTTVVGLLPRSPNDDAELGPLERALAKLSVLTEGSDRTVEIRLGTTGSLLGTVREAVSNREALEVEYHSFHRDEVGTRVVEPHRYYADKGHWYLVGYCRSAGAQRSFRLDRIRSCEPTGERFTSPEEGAGGPEGIPLDGGLPEVVLELDPEARWVVDEYPHAGVEETSVGQLKLRLPVASERWLERLLVRLGSHATVLEAPDGFGPELRAAAADRILARYLI</sequence>
<evidence type="ECO:0000259" key="2">
    <source>
        <dbReference type="Pfam" id="PF19187"/>
    </source>
</evidence>
<dbReference type="Pfam" id="PF25583">
    <property type="entry name" value="WCX"/>
    <property type="match status" value="1"/>
</dbReference>
<gene>
    <name evidence="4" type="ORF">METZ01_LOCUS71858</name>
</gene>
<feature type="non-terminal residue" evidence="4">
    <location>
        <position position="1"/>
    </location>
</feature>
<evidence type="ECO:0000259" key="3">
    <source>
        <dbReference type="Pfam" id="PF25583"/>
    </source>
</evidence>
<feature type="domain" description="WCX" evidence="3">
    <location>
        <begin position="221"/>
        <end position="281"/>
    </location>
</feature>
<dbReference type="PANTHER" id="PTHR34580:SF1">
    <property type="entry name" value="PROTEIN PAFC"/>
    <property type="match status" value="1"/>
</dbReference>
<name>A0A381TT30_9ZZZZ</name>
<evidence type="ECO:0000259" key="1">
    <source>
        <dbReference type="Pfam" id="PF13280"/>
    </source>
</evidence>
<dbReference type="InterPro" id="IPR028349">
    <property type="entry name" value="PafC-like"/>
</dbReference>
<feature type="domain" description="PafC HTH" evidence="2">
    <location>
        <begin position="3"/>
        <end position="108"/>
    </location>
</feature>
<dbReference type="InterPro" id="IPR051534">
    <property type="entry name" value="CBASS_pafABC_assoc_protein"/>
</dbReference>
<accession>A0A381TT30</accession>
<dbReference type="AlphaFoldDB" id="A0A381TT30"/>
<organism evidence="4">
    <name type="scientific">marine metagenome</name>
    <dbReference type="NCBI Taxonomy" id="408172"/>
    <lineage>
        <taxon>unclassified sequences</taxon>
        <taxon>metagenomes</taxon>
        <taxon>ecological metagenomes</taxon>
    </lineage>
</organism>
<dbReference type="InterPro" id="IPR026881">
    <property type="entry name" value="WYL_dom"/>
</dbReference>
<protein>
    <recommendedName>
        <fullName evidence="5">WYL domain-containing protein</fullName>
    </recommendedName>
</protein>
<proteinExistence type="predicted"/>
<dbReference type="Pfam" id="PF19187">
    <property type="entry name" value="HTH_PafC"/>
    <property type="match status" value="1"/>
</dbReference>
<evidence type="ECO:0000313" key="4">
    <source>
        <dbReference type="EMBL" id="SVA19004.1"/>
    </source>
</evidence>
<dbReference type="PIRSF" id="PIRSF016838">
    <property type="entry name" value="PafC"/>
    <property type="match status" value="1"/>
</dbReference>
<dbReference type="InterPro" id="IPR057727">
    <property type="entry name" value="WCX_dom"/>
</dbReference>
<feature type="domain" description="WYL" evidence="1">
    <location>
        <begin position="128"/>
        <end position="195"/>
    </location>
</feature>
<reference evidence="4" key="1">
    <citation type="submission" date="2018-05" db="EMBL/GenBank/DDBJ databases">
        <authorList>
            <person name="Lanie J.A."/>
            <person name="Ng W.-L."/>
            <person name="Kazmierczak K.M."/>
            <person name="Andrzejewski T.M."/>
            <person name="Davidsen T.M."/>
            <person name="Wayne K.J."/>
            <person name="Tettelin H."/>
            <person name="Glass J.I."/>
            <person name="Rusch D."/>
            <person name="Podicherti R."/>
            <person name="Tsui H.-C.T."/>
            <person name="Winkler M.E."/>
        </authorList>
    </citation>
    <scope>NUCLEOTIDE SEQUENCE</scope>
</reference>
<dbReference type="InterPro" id="IPR043839">
    <property type="entry name" value="PafC_HTH"/>
</dbReference>
<dbReference type="Pfam" id="PF13280">
    <property type="entry name" value="WYL"/>
    <property type="match status" value="1"/>
</dbReference>